<reference evidence="2 3" key="1">
    <citation type="submission" date="2018-04" db="EMBL/GenBank/DDBJ databases">
        <title>The genome of golden apple snail Pomacea canaliculata provides insight into stress tolerance and invasive adaptation.</title>
        <authorList>
            <person name="Liu C."/>
            <person name="Liu B."/>
            <person name="Ren Y."/>
            <person name="Zhang Y."/>
            <person name="Wang H."/>
            <person name="Li S."/>
            <person name="Jiang F."/>
            <person name="Yin L."/>
            <person name="Zhang G."/>
            <person name="Qian W."/>
            <person name="Fan W."/>
        </authorList>
    </citation>
    <scope>NUCLEOTIDE SEQUENCE [LARGE SCALE GENOMIC DNA]</scope>
    <source>
        <strain evidence="2">SZHN2017</strain>
        <tissue evidence="2">Muscle</tissue>
    </source>
</reference>
<accession>A0A2T7PG48</accession>
<keyword evidence="3" id="KW-1185">Reference proteome</keyword>
<keyword evidence="1" id="KW-0472">Membrane</keyword>
<name>A0A2T7PG48_POMCA</name>
<dbReference type="OrthoDB" id="6077228at2759"/>
<dbReference type="STRING" id="400727.A0A2T7PG48"/>
<organism evidence="2 3">
    <name type="scientific">Pomacea canaliculata</name>
    <name type="common">Golden apple snail</name>
    <dbReference type="NCBI Taxonomy" id="400727"/>
    <lineage>
        <taxon>Eukaryota</taxon>
        <taxon>Metazoa</taxon>
        <taxon>Spiralia</taxon>
        <taxon>Lophotrochozoa</taxon>
        <taxon>Mollusca</taxon>
        <taxon>Gastropoda</taxon>
        <taxon>Caenogastropoda</taxon>
        <taxon>Architaenioglossa</taxon>
        <taxon>Ampullarioidea</taxon>
        <taxon>Ampullariidae</taxon>
        <taxon>Pomacea</taxon>
    </lineage>
</organism>
<protein>
    <submittedName>
        <fullName evidence="2">Uncharacterized protein</fullName>
    </submittedName>
</protein>
<feature type="transmembrane region" description="Helical" evidence="1">
    <location>
        <begin position="12"/>
        <end position="34"/>
    </location>
</feature>
<dbReference type="AlphaFoldDB" id="A0A2T7PG48"/>
<sequence length="186" mass="20900">MSRQSKSFTPREIFNGALGELPLLLGISLGFYGVQTDPRKAHLRYFESGMLLFAFQRAAQRRVLLHDSYGRTLSLPLSSPLAFTVKGREKERTMTLAQIVHTMPLPVAVNFAQKDNLQFFVKGTVNHRFFGRLTVVSLYQEPFLCCLPIGWKTRRTGCTFAVSAEQNRFVSGDQHGGAQKSTRKTG</sequence>
<comment type="caution">
    <text evidence="2">The sequence shown here is derived from an EMBL/GenBank/DDBJ whole genome shotgun (WGS) entry which is preliminary data.</text>
</comment>
<evidence type="ECO:0000313" key="2">
    <source>
        <dbReference type="EMBL" id="PVD32371.1"/>
    </source>
</evidence>
<gene>
    <name evidence="2" type="ORF">C0Q70_07805</name>
</gene>
<evidence type="ECO:0000313" key="3">
    <source>
        <dbReference type="Proteomes" id="UP000245119"/>
    </source>
</evidence>
<evidence type="ECO:0000256" key="1">
    <source>
        <dbReference type="SAM" id="Phobius"/>
    </source>
</evidence>
<keyword evidence="1" id="KW-1133">Transmembrane helix</keyword>
<dbReference type="Proteomes" id="UP000245119">
    <property type="component" value="Linkage Group LG4"/>
</dbReference>
<dbReference type="EMBL" id="PZQS01000004">
    <property type="protein sequence ID" value="PVD32371.1"/>
    <property type="molecule type" value="Genomic_DNA"/>
</dbReference>
<keyword evidence="1" id="KW-0812">Transmembrane</keyword>
<proteinExistence type="predicted"/>